<dbReference type="GO" id="GO:0006364">
    <property type="term" value="P:rRNA processing"/>
    <property type="evidence" value="ECO:0007669"/>
    <property type="project" value="UniProtKB-KW"/>
</dbReference>
<protein>
    <submittedName>
        <fullName evidence="7">MFS transporter</fullName>
    </submittedName>
</protein>
<reference evidence="7" key="1">
    <citation type="journal article" date="2014" name="Int. J. Syst. Evol. Microbiol.">
        <title>Complete genome sequence of Corynebacterium casei LMG S-19264T (=DSM 44701T), isolated from a smear-ripened cheese.</title>
        <authorList>
            <consortium name="US DOE Joint Genome Institute (JGI-PGF)"/>
            <person name="Walter F."/>
            <person name="Albersmeier A."/>
            <person name="Kalinowski J."/>
            <person name="Ruckert C."/>
        </authorList>
    </citation>
    <scope>NUCLEOTIDE SEQUENCE</scope>
    <source>
        <strain evidence="7">KCTC 23310</strain>
    </source>
</reference>
<evidence type="ECO:0000313" key="8">
    <source>
        <dbReference type="Proteomes" id="UP000638981"/>
    </source>
</evidence>
<dbReference type="AlphaFoldDB" id="A0A918TUW0"/>
<dbReference type="PANTHER" id="PTHR47816:SF4">
    <property type="entry name" value="RIBOSOMAL RNA SMALL SUBUNIT METHYLTRANSFERASE C"/>
    <property type="match status" value="1"/>
</dbReference>
<evidence type="ECO:0000313" key="7">
    <source>
        <dbReference type="EMBL" id="GHC63828.1"/>
    </source>
</evidence>
<accession>A0A918TUW0</accession>
<keyword evidence="5" id="KW-0949">S-adenosyl-L-methionine</keyword>
<reference evidence="7" key="2">
    <citation type="submission" date="2020-09" db="EMBL/GenBank/DDBJ databases">
        <authorList>
            <person name="Sun Q."/>
            <person name="Kim S."/>
        </authorList>
    </citation>
    <scope>NUCLEOTIDE SEQUENCE</scope>
    <source>
        <strain evidence="7">KCTC 23310</strain>
    </source>
</reference>
<dbReference type="GO" id="GO:0008757">
    <property type="term" value="F:S-adenosylmethionine-dependent methyltransferase activity"/>
    <property type="evidence" value="ECO:0007669"/>
    <property type="project" value="InterPro"/>
</dbReference>
<dbReference type="InterPro" id="IPR007848">
    <property type="entry name" value="Small_mtfrase_dom"/>
</dbReference>
<evidence type="ECO:0000256" key="3">
    <source>
        <dbReference type="ARBA" id="ARBA00022603"/>
    </source>
</evidence>
<gene>
    <name evidence="7" type="ORF">GCM10007315_30280</name>
</gene>
<evidence type="ECO:0000256" key="1">
    <source>
        <dbReference type="ARBA" id="ARBA00022490"/>
    </source>
</evidence>
<keyword evidence="8" id="KW-1185">Reference proteome</keyword>
<proteinExistence type="predicted"/>
<dbReference type="GO" id="GO:0032259">
    <property type="term" value="P:methylation"/>
    <property type="evidence" value="ECO:0007669"/>
    <property type="project" value="UniProtKB-KW"/>
</dbReference>
<dbReference type="RefSeq" id="WP_189412611.1">
    <property type="nucleotide sequence ID" value="NZ_BMYJ01000010.1"/>
</dbReference>
<dbReference type="InterPro" id="IPR046977">
    <property type="entry name" value="RsmC/RlmG"/>
</dbReference>
<evidence type="ECO:0000256" key="5">
    <source>
        <dbReference type="ARBA" id="ARBA00022691"/>
    </source>
</evidence>
<dbReference type="GO" id="GO:0008170">
    <property type="term" value="F:N-methyltransferase activity"/>
    <property type="evidence" value="ECO:0007669"/>
    <property type="project" value="UniProtKB-ARBA"/>
</dbReference>
<comment type="caution">
    <text evidence="7">The sequence shown here is derived from an EMBL/GenBank/DDBJ whole genome shotgun (WGS) entry which is preliminary data.</text>
</comment>
<dbReference type="Gene3D" id="3.40.50.150">
    <property type="entry name" value="Vaccinia Virus protein VP39"/>
    <property type="match status" value="1"/>
</dbReference>
<dbReference type="Proteomes" id="UP000638981">
    <property type="component" value="Unassembled WGS sequence"/>
</dbReference>
<sequence>MRSTRLNLALESGLVAVPDGVIAVYGPDGSEDLHAFPRDQVVAVTSDYLLTQSLTAQGFKVARSAPDAALAVVCLPRAKAHAHAMLAEAAKAPMVLVDGAKTDGIEPLYKDLSKRVDVTEALSKAHGRVFAFPGTEALTEWAAQDITLPDGFTTRPGVFSADGPDPASVLLAQALPERMPGYGVDLGAGWGYLARAVLSRKSVKRLDLVETDANALDCARLNIQDERARFIWGDATKHRSDGYADFVVCNPPFHRGRQADPALGIAFIAAAAGMLAREGEAWFVANRTLPYGDAFRSHFSTVTELPGTNAYRLIRATHPLRARKAGA</sequence>
<feature type="domain" description="Methyltransferase small" evidence="6">
    <location>
        <begin position="152"/>
        <end position="314"/>
    </location>
</feature>
<dbReference type="Pfam" id="PF05175">
    <property type="entry name" value="MTS"/>
    <property type="match status" value="1"/>
</dbReference>
<dbReference type="CDD" id="cd02440">
    <property type="entry name" value="AdoMet_MTases"/>
    <property type="match status" value="1"/>
</dbReference>
<evidence type="ECO:0000259" key="6">
    <source>
        <dbReference type="Pfam" id="PF05175"/>
    </source>
</evidence>
<dbReference type="PANTHER" id="PTHR47816">
    <property type="entry name" value="RIBOSOMAL RNA SMALL SUBUNIT METHYLTRANSFERASE C"/>
    <property type="match status" value="1"/>
</dbReference>
<dbReference type="InterPro" id="IPR002052">
    <property type="entry name" value="DNA_methylase_N6_adenine_CS"/>
</dbReference>
<evidence type="ECO:0000256" key="2">
    <source>
        <dbReference type="ARBA" id="ARBA00022552"/>
    </source>
</evidence>
<keyword evidence="1" id="KW-0963">Cytoplasm</keyword>
<dbReference type="PROSITE" id="PS00092">
    <property type="entry name" value="N6_MTASE"/>
    <property type="match status" value="1"/>
</dbReference>
<dbReference type="GO" id="GO:0003676">
    <property type="term" value="F:nucleic acid binding"/>
    <property type="evidence" value="ECO:0007669"/>
    <property type="project" value="InterPro"/>
</dbReference>
<dbReference type="SUPFAM" id="SSF53335">
    <property type="entry name" value="S-adenosyl-L-methionine-dependent methyltransferases"/>
    <property type="match status" value="1"/>
</dbReference>
<name>A0A918TUW0_9RHOB</name>
<keyword evidence="4" id="KW-0808">Transferase</keyword>
<organism evidence="7 8">
    <name type="scientific">Neogemmobacter tilapiae</name>
    <dbReference type="NCBI Taxonomy" id="875041"/>
    <lineage>
        <taxon>Bacteria</taxon>
        <taxon>Pseudomonadati</taxon>
        <taxon>Pseudomonadota</taxon>
        <taxon>Alphaproteobacteria</taxon>
        <taxon>Rhodobacterales</taxon>
        <taxon>Paracoccaceae</taxon>
        <taxon>Neogemmobacter</taxon>
    </lineage>
</organism>
<dbReference type="InterPro" id="IPR029063">
    <property type="entry name" value="SAM-dependent_MTases_sf"/>
</dbReference>
<dbReference type="EMBL" id="BMYJ01000010">
    <property type="protein sequence ID" value="GHC63828.1"/>
    <property type="molecule type" value="Genomic_DNA"/>
</dbReference>
<keyword evidence="2" id="KW-0698">rRNA processing</keyword>
<evidence type="ECO:0000256" key="4">
    <source>
        <dbReference type="ARBA" id="ARBA00022679"/>
    </source>
</evidence>
<keyword evidence="3" id="KW-0489">Methyltransferase</keyword>